<protein>
    <submittedName>
        <fullName evidence="2">Uncharacterized protein</fullName>
    </submittedName>
</protein>
<feature type="region of interest" description="Disordered" evidence="1">
    <location>
        <begin position="1"/>
        <end position="30"/>
    </location>
</feature>
<reference evidence="2 3" key="1">
    <citation type="journal article" date="2019" name="Commun. Biol.">
        <title>The bagworm genome reveals a unique fibroin gene that provides high tensile strength.</title>
        <authorList>
            <person name="Kono N."/>
            <person name="Nakamura H."/>
            <person name="Ohtoshi R."/>
            <person name="Tomita M."/>
            <person name="Numata K."/>
            <person name="Arakawa K."/>
        </authorList>
    </citation>
    <scope>NUCLEOTIDE SEQUENCE [LARGE SCALE GENOMIC DNA]</scope>
</reference>
<feature type="compositionally biased region" description="Basic residues" evidence="1">
    <location>
        <begin position="1"/>
        <end position="12"/>
    </location>
</feature>
<evidence type="ECO:0000313" key="3">
    <source>
        <dbReference type="Proteomes" id="UP000299102"/>
    </source>
</evidence>
<name>A0A4C1Y5G3_EUMVA</name>
<organism evidence="2 3">
    <name type="scientific">Eumeta variegata</name>
    <name type="common">Bagworm moth</name>
    <name type="synonym">Eumeta japonica</name>
    <dbReference type="NCBI Taxonomy" id="151549"/>
    <lineage>
        <taxon>Eukaryota</taxon>
        <taxon>Metazoa</taxon>
        <taxon>Ecdysozoa</taxon>
        <taxon>Arthropoda</taxon>
        <taxon>Hexapoda</taxon>
        <taxon>Insecta</taxon>
        <taxon>Pterygota</taxon>
        <taxon>Neoptera</taxon>
        <taxon>Endopterygota</taxon>
        <taxon>Lepidoptera</taxon>
        <taxon>Glossata</taxon>
        <taxon>Ditrysia</taxon>
        <taxon>Tineoidea</taxon>
        <taxon>Psychidae</taxon>
        <taxon>Oiketicinae</taxon>
        <taxon>Eumeta</taxon>
    </lineage>
</organism>
<keyword evidence="3" id="KW-1185">Reference proteome</keyword>
<dbReference type="AlphaFoldDB" id="A0A4C1Y5G3"/>
<sequence>MSVNNSRKRSAPRRLPIEGTTGDRTCKQPSVALGSMNTSAMFGRLPSFSFHITVTIRSWIFPHDRCTMVSEAGLRCPKVNKKNGRGRAGLLLSRCDEKVVGAVALSAAPTVGFNILLKKNRA</sequence>
<accession>A0A4C1Y5G3</accession>
<dbReference type="Proteomes" id="UP000299102">
    <property type="component" value="Unassembled WGS sequence"/>
</dbReference>
<gene>
    <name evidence="2" type="ORF">EVAR_44679_1</name>
</gene>
<evidence type="ECO:0000313" key="2">
    <source>
        <dbReference type="EMBL" id="GBP69635.1"/>
    </source>
</evidence>
<evidence type="ECO:0000256" key="1">
    <source>
        <dbReference type="SAM" id="MobiDB-lite"/>
    </source>
</evidence>
<dbReference type="EMBL" id="BGZK01001047">
    <property type="protein sequence ID" value="GBP69635.1"/>
    <property type="molecule type" value="Genomic_DNA"/>
</dbReference>
<proteinExistence type="predicted"/>
<comment type="caution">
    <text evidence="2">The sequence shown here is derived from an EMBL/GenBank/DDBJ whole genome shotgun (WGS) entry which is preliminary data.</text>
</comment>